<accession>A0A177NRM4</accession>
<dbReference type="Gene3D" id="3.40.50.1820">
    <property type="entry name" value="alpha/beta hydrolase"/>
    <property type="match status" value="1"/>
</dbReference>
<dbReference type="Pfam" id="PF12048">
    <property type="entry name" value="DUF3530"/>
    <property type="match status" value="2"/>
</dbReference>
<organism evidence="1 2">
    <name type="scientific">Methylomonas lenta</name>
    <dbReference type="NCBI Taxonomy" id="980561"/>
    <lineage>
        <taxon>Bacteria</taxon>
        <taxon>Pseudomonadati</taxon>
        <taxon>Pseudomonadota</taxon>
        <taxon>Gammaproteobacteria</taxon>
        <taxon>Methylococcales</taxon>
        <taxon>Methylococcaceae</taxon>
        <taxon>Methylomonas</taxon>
    </lineage>
</organism>
<dbReference type="InterPro" id="IPR022529">
    <property type="entry name" value="DUF3530"/>
</dbReference>
<gene>
    <name evidence="1" type="ORF">A1359_02995</name>
</gene>
<proteinExistence type="predicted"/>
<keyword evidence="2" id="KW-1185">Reference proteome</keyword>
<protein>
    <submittedName>
        <fullName evidence="1">Phospholipase</fullName>
    </submittedName>
</protein>
<dbReference type="AlphaFoldDB" id="A0A177NRM4"/>
<sequence>MIERFLIWAVFLILPSEIWAGDQQRELEYAASLEKNNPVGQIVWLNSEQVPFLGLFTQAERTDNTNAVIVLHDRGEYPDQLPLIHGLRTVMSQHNWSTLAIQLPLREIDAGAADYYDLFDEARGRIQASVIYLRDNGAKNIALIGYGTGAEMAAYTLSLDPDALLALVAISLPLPSSSVPPAQIATFIPKIALPFLDLYAEFDLPDVVDTARQRRMLGKDNPVYRQVKMYGQNHAYQQDSALVIKRVYSWLDLMLNQN</sequence>
<dbReference type="EMBL" id="LUUI01000044">
    <property type="protein sequence ID" value="OAI20522.1"/>
    <property type="molecule type" value="Genomic_DNA"/>
</dbReference>
<dbReference type="Proteomes" id="UP000078476">
    <property type="component" value="Unassembled WGS sequence"/>
</dbReference>
<dbReference type="InterPro" id="IPR029058">
    <property type="entry name" value="AB_hydrolase_fold"/>
</dbReference>
<dbReference type="OrthoDB" id="9776279at2"/>
<dbReference type="SUPFAM" id="SSF53474">
    <property type="entry name" value="alpha/beta-Hydrolases"/>
    <property type="match status" value="1"/>
</dbReference>
<evidence type="ECO:0000313" key="2">
    <source>
        <dbReference type="Proteomes" id="UP000078476"/>
    </source>
</evidence>
<dbReference type="STRING" id="980561.A1359_02995"/>
<dbReference type="RefSeq" id="WP_066977944.1">
    <property type="nucleotide sequence ID" value="NZ_LUUI01000044.1"/>
</dbReference>
<name>A0A177NRM4_9GAMM</name>
<reference evidence="1 2" key="1">
    <citation type="submission" date="2016-03" db="EMBL/GenBank/DDBJ databases">
        <authorList>
            <person name="Ploux O."/>
        </authorList>
    </citation>
    <scope>NUCLEOTIDE SEQUENCE [LARGE SCALE GENOMIC DNA]</scope>
    <source>
        <strain evidence="1 2">R-45370</strain>
    </source>
</reference>
<evidence type="ECO:0000313" key="1">
    <source>
        <dbReference type="EMBL" id="OAI20522.1"/>
    </source>
</evidence>
<comment type="caution">
    <text evidence="1">The sequence shown here is derived from an EMBL/GenBank/DDBJ whole genome shotgun (WGS) entry which is preliminary data.</text>
</comment>